<sequence length="68" mass="7724">MMEDFNSETDSDYTSYWRDWEMGRGCPHDAIAAGENIEASPKELAGAQFHLMHTCIILPRIHYSSTTS</sequence>
<protein>
    <submittedName>
        <fullName evidence="1">Uncharacterized protein</fullName>
    </submittedName>
</protein>
<gene>
    <name evidence="1" type="ORF">IFM46972_05856</name>
</gene>
<proteinExistence type="predicted"/>
<name>A0A8H3RVJ5_9EURO</name>
<comment type="caution">
    <text evidence="1">The sequence shown here is derived from an EMBL/GenBank/DDBJ whole genome shotgun (WGS) entry which is preliminary data.</text>
</comment>
<dbReference type="AlphaFoldDB" id="A0A8H3RVJ5"/>
<dbReference type="EMBL" id="BLKC01000037">
    <property type="protein sequence ID" value="GFF39347.1"/>
    <property type="molecule type" value="Genomic_DNA"/>
</dbReference>
<reference evidence="1 2" key="1">
    <citation type="submission" date="2020-01" db="EMBL/GenBank/DDBJ databases">
        <title>Draft genome sequence of Aspergillus udagawae IFM 46972.</title>
        <authorList>
            <person name="Takahashi H."/>
            <person name="Yaguchi T."/>
        </authorList>
    </citation>
    <scope>NUCLEOTIDE SEQUENCE [LARGE SCALE GENOMIC DNA]</scope>
    <source>
        <strain evidence="1 2">IFM 46972</strain>
    </source>
</reference>
<evidence type="ECO:0000313" key="2">
    <source>
        <dbReference type="Proteomes" id="UP000465221"/>
    </source>
</evidence>
<dbReference type="Proteomes" id="UP000465221">
    <property type="component" value="Unassembled WGS sequence"/>
</dbReference>
<evidence type="ECO:0000313" key="1">
    <source>
        <dbReference type="EMBL" id="GFF39347.1"/>
    </source>
</evidence>
<accession>A0A8H3RVJ5</accession>
<organism evidence="1 2">
    <name type="scientific">Aspergillus udagawae</name>
    <dbReference type="NCBI Taxonomy" id="91492"/>
    <lineage>
        <taxon>Eukaryota</taxon>
        <taxon>Fungi</taxon>
        <taxon>Dikarya</taxon>
        <taxon>Ascomycota</taxon>
        <taxon>Pezizomycotina</taxon>
        <taxon>Eurotiomycetes</taxon>
        <taxon>Eurotiomycetidae</taxon>
        <taxon>Eurotiales</taxon>
        <taxon>Aspergillaceae</taxon>
        <taxon>Aspergillus</taxon>
        <taxon>Aspergillus subgen. Fumigati</taxon>
    </lineage>
</organism>